<dbReference type="InterPro" id="IPR015424">
    <property type="entry name" value="PyrdxlP-dep_Trfase"/>
</dbReference>
<comment type="similarity">
    <text evidence="2 7">Belongs to the group II decarboxylase family.</text>
</comment>
<dbReference type="GO" id="GO:0005737">
    <property type="term" value="C:cytoplasm"/>
    <property type="evidence" value="ECO:0007669"/>
    <property type="project" value="TreeGrafter"/>
</dbReference>
<dbReference type="GO" id="GO:0030170">
    <property type="term" value="F:pyridoxal phosphate binding"/>
    <property type="evidence" value="ECO:0007669"/>
    <property type="project" value="InterPro"/>
</dbReference>
<keyword evidence="6 7" id="KW-0456">Lyase</keyword>
<dbReference type="PANTHER" id="PTHR45677:SF14">
    <property type="entry name" value="GLUTAMATE DECARBOXYLASE 1-LIKE"/>
    <property type="match status" value="1"/>
</dbReference>
<keyword evidence="4" id="KW-0210">Decarboxylase</keyword>
<comment type="cofactor">
    <cofactor evidence="1 7">
        <name>pyridoxal 5'-phosphate</name>
        <dbReference type="ChEBI" id="CHEBI:597326"/>
    </cofactor>
</comment>
<evidence type="ECO:0000256" key="1">
    <source>
        <dbReference type="ARBA" id="ARBA00001933"/>
    </source>
</evidence>
<dbReference type="Gene3D" id="3.40.640.10">
    <property type="entry name" value="Type I PLP-dependent aspartate aminotransferase-like (Major domain)"/>
    <property type="match status" value="1"/>
</dbReference>
<evidence type="ECO:0000313" key="9">
    <source>
        <dbReference type="Proteomes" id="UP000314294"/>
    </source>
</evidence>
<dbReference type="GO" id="GO:0009449">
    <property type="term" value="P:gamma-aminobutyric acid biosynthetic process"/>
    <property type="evidence" value="ECO:0007669"/>
    <property type="project" value="TreeGrafter"/>
</dbReference>
<dbReference type="PANTHER" id="PTHR45677">
    <property type="entry name" value="GLUTAMATE DECARBOXYLASE-RELATED"/>
    <property type="match status" value="1"/>
</dbReference>
<evidence type="ECO:0000313" key="8">
    <source>
        <dbReference type="EMBL" id="TNN27851.1"/>
    </source>
</evidence>
<evidence type="ECO:0000256" key="5">
    <source>
        <dbReference type="ARBA" id="ARBA00022898"/>
    </source>
</evidence>
<dbReference type="OrthoDB" id="8901764at2759"/>
<evidence type="ECO:0000256" key="3">
    <source>
        <dbReference type="ARBA" id="ARBA00011738"/>
    </source>
</evidence>
<dbReference type="GO" id="GO:0048786">
    <property type="term" value="C:presynaptic active zone"/>
    <property type="evidence" value="ECO:0007669"/>
    <property type="project" value="TreeGrafter"/>
</dbReference>
<protein>
    <submittedName>
        <fullName evidence="8">Glutamate decarboxylase 1</fullName>
    </submittedName>
</protein>
<dbReference type="Proteomes" id="UP000314294">
    <property type="component" value="Unassembled WGS sequence"/>
</dbReference>
<comment type="subunit">
    <text evidence="3">Homodimer.</text>
</comment>
<dbReference type="EMBL" id="SRLO01007649">
    <property type="protein sequence ID" value="TNN27851.1"/>
    <property type="molecule type" value="Genomic_DNA"/>
</dbReference>
<reference evidence="8 9" key="1">
    <citation type="submission" date="2019-03" db="EMBL/GenBank/DDBJ databases">
        <title>First draft genome of Liparis tanakae, snailfish: a comprehensive survey of snailfish specific genes.</title>
        <authorList>
            <person name="Kim W."/>
            <person name="Song I."/>
            <person name="Jeong J.-H."/>
            <person name="Kim D."/>
            <person name="Kim S."/>
            <person name="Ryu S."/>
            <person name="Song J.Y."/>
            <person name="Lee S.K."/>
        </authorList>
    </citation>
    <scope>NUCLEOTIDE SEQUENCE [LARGE SCALE GENOMIC DNA]</scope>
    <source>
        <tissue evidence="8">Muscle</tissue>
    </source>
</reference>
<keyword evidence="5 7" id="KW-0663">Pyridoxal phosphate</keyword>
<dbReference type="Pfam" id="PF00282">
    <property type="entry name" value="Pyridoxal_deC"/>
    <property type="match status" value="1"/>
</dbReference>
<evidence type="ECO:0000256" key="2">
    <source>
        <dbReference type="ARBA" id="ARBA00009533"/>
    </source>
</evidence>
<dbReference type="AlphaFoldDB" id="A0A4Z2EGR8"/>
<dbReference type="InterPro" id="IPR015421">
    <property type="entry name" value="PyrdxlP-dep_Trfase_major"/>
</dbReference>
<accession>A0A4Z2EGR8</accession>
<organism evidence="8 9">
    <name type="scientific">Liparis tanakae</name>
    <name type="common">Tanaka's snailfish</name>
    <dbReference type="NCBI Taxonomy" id="230148"/>
    <lineage>
        <taxon>Eukaryota</taxon>
        <taxon>Metazoa</taxon>
        <taxon>Chordata</taxon>
        <taxon>Craniata</taxon>
        <taxon>Vertebrata</taxon>
        <taxon>Euteleostomi</taxon>
        <taxon>Actinopterygii</taxon>
        <taxon>Neopterygii</taxon>
        <taxon>Teleostei</taxon>
        <taxon>Neoteleostei</taxon>
        <taxon>Acanthomorphata</taxon>
        <taxon>Eupercaria</taxon>
        <taxon>Perciformes</taxon>
        <taxon>Cottioidei</taxon>
        <taxon>Cottales</taxon>
        <taxon>Liparidae</taxon>
        <taxon>Liparis</taxon>
    </lineage>
</organism>
<dbReference type="GO" id="GO:0004351">
    <property type="term" value="F:glutamate decarboxylase activity"/>
    <property type="evidence" value="ECO:0007669"/>
    <property type="project" value="TreeGrafter"/>
</dbReference>
<proteinExistence type="inferred from homology"/>
<evidence type="ECO:0000256" key="7">
    <source>
        <dbReference type="RuleBase" id="RU000382"/>
    </source>
</evidence>
<evidence type="ECO:0000256" key="6">
    <source>
        <dbReference type="ARBA" id="ARBA00023239"/>
    </source>
</evidence>
<sequence length="79" mass="9049">MEEFLLRKMQSILGWSDDEGDGIFCPGGTISNLYSILVARYHFYPEVKTRGMGVLPQLALFTSEQVITPHRQLLIFCRI</sequence>
<keyword evidence="9" id="KW-1185">Reference proteome</keyword>
<evidence type="ECO:0000256" key="4">
    <source>
        <dbReference type="ARBA" id="ARBA00022793"/>
    </source>
</evidence>
<name>A0A4Z2EGR8_9TELE</name>
<dbReference type="InterPro" id="IPR002129">
    <property type="entry name" value="PyrdxlP-dep_de-COase"/>
</dbReference>
<dbReference type="SUPFAM" id="SSF53383">
    <property type="entry name" value="PLP-dependent transferases"/>
    <property type="match status" value="1"/>
</dbReference>
<comment type="caution">
    <text evidence="8">The sequence shown here is derived from an EMBL/GenBank/DDBJ whole genome shotgun (WGS) entry which is preliminary data.</text>
</comment>
<gene>
    <name evidence="8" type="primary">GAD1_3</name>
    <name evidence="8" type="ORF">EYF80_062002</name>
</gene>